<feature type="signal peptide" evidence="1">
    <location>
        <begin position="1"/>
        <end position="20"/>
    </location>
</feature>
<evidence type="ECO:0000313" key="3">
    <source>
        <dbReference type="EMBL" id="MDV5168385.1"/>
    </source>
</evidence>
<gene>
    <name evidence="3" type="ORF">R2X38_05140</name>
</gene>
<keyword evidence="1" id="KW-0732">Signal</keyword>
<feature type="domain" description="DUF306" evidence="2">
    <location>
        <begin position="36"/>
        <end position="142"/>
    </location>
</feature>
<dbReference type="PROSITE" id="PS51257">
    <property type="entry name" value="PROKAR_LIPOPROTEIN"/>
    <property type="match status" value="1"/>
</dbReference>
<dbReference type="PANTHER" id="PTHR35535">
    <property type="entry name" value="HEAT SHOCK PROTEIN HSLJ"/>
    <property type="match status" value="1"/>
</dbReference>
<evidence type="ECO:0000313" key="4">
    <source>
        <dbReference type="Proteomes" id="UP001186452"/>
    </source>
</evidence>
<dbReference type="InterPro" id="IPR038670">
    <property type="entry name" value="HslJ-like_sf"/>
</dbReference>
<dbReference type="Pfam" id="PF03724">
    <property type="entry name" value="META"/>
    <property type="match status" value="1"/>
</dbReference>
<comment type="caution">
    <text evidence="3">The sequence shown here is derived from an EMBL/GenBank/DDBJ whole genome shotgun (WGS) entry which is preliminary data.</text>
</comment>
<evidence type="ECO:0000256" key="1">
    <source>
        <dbReference type="SAM" id="SignalP"/>
    </source>
</evidence>
<feature type="chain" id="PRO_5045096648" evidence="1">
    <location>
        <begin position="21"/>
        <end position="148"/>
    </location>
</feature>
<dbReference type="Gene3D" id="2.40.128.270">
    <property type="match status" value="1"/>
</dbReference>
<accession>A0ABU3ZE68</accession>
<sequence length="148" mass="16018">MMKKRFLAALAVPVILAACASNTESEPTTAMITNTDLASYNWVLNKVDGNALEIAEPFKTPNLQLSSDLGANGHAGCNRYFGQAELNEGKLRIEKMGMTMMACPEPAMELERVMSATLMDWSTATVAGNQLTLAGTEHTLTFTRTEAE</sequence>
<proteinExistence type="predicted"/>
<reference evidence="3 4" key="1">
    <citation type="submission" date="2023-10" db="EMBL/GenBank/DDBJ databases">
        <title>Marine bacteria isolated from horseshoe crab.</title>
        <authorList>
            <person name="Cheng T.H."/>
        </authorList>
    </citation>
    <scope>NUCLEOTIDE SEQUENCE [LARGE SCALE GENOMIC DNA]</scope>
    <source>
        <strain evidence="3 4">HSC6</strain>
    </source>
</reference>
<dbReference type="EMBL" id="JAWJZI010000002">
    <property type="protein sequence ID" value="MDV5168385.1"/>
    <property type="molecule type" value="Genomic_DNA"/>
</dbReference>
<dbReference type="InterPro" id="IPR005184">
    <property type="entry name" value="DUF306_Meta_HslJ"/>
</dbReference>
<evidence type="ECO:0000259" key="2">
    <source>
        <dbReference type="Pfam" id="PF03724"/>
    </source>
</evidence>
<dbReference type="InterPro" id="IPR053147">
    <property type="entry name" value="Hsp_HslJ-like"/>
</dbReference>
<protein>
    <submittedName>
        <fullName evidence="3">META domain-containing protein</fullName>
    </submittedName>
</protein>
<keyword evidence="4" id="KW-1185">Reference proteome</keyword>
<name>A0ABU3ZE68_9GAMM</name>
<dbReference type="PANTHER" id="PTHR35535:SF1">
    <property type="entry name" value="HEAT SHOCK PROTEIN HSLJ"/>
    <property type="match status" value="1"/>
</dbReference>
<organism evidence="3 4">
    <name type="scientific">Photobacterium rosenbergii</name>
    <dbReference type="NCBI Taxonomy" id="294936"/>
    <lineage>
        <taxon>Bacteria</taxon>
        <taxon>Pseudomonadati</taxon>
        <taxon>Pseudomonadota</taxon>
        <taxon>Gammaproteobacteria</taxon>
        <taxon>Vibrionales</taxon>
        <taxon>Vibrionaceae</taxon>
        <taxon>Photobacterium</taxon>
    </lineage>
</organism>
<dbReference type="Proteomes" id="UP001186452">
    <property type="component" value="Unassembled WGS sequence"/>
</dbReference>